<feature type="domain" description="HD/PDEase" evidence="3">
    <location>
        <begin position="55"/>
        <end position="249"/>
    </location>
</feature>
<dbReference type="SUPFAM" id="SSF109604">
    <property type="entry name" value="HD-domain/PDEase-like"/>
    <property type="match status" value="1"/>
</dbReference>
<comment type="caution">
    <text evidence="4">The sequence shown here is derived from an EMBL/GenBank/DDBJ whole genome shotgun (WGS) entry which is preliminary data.</text>
</comment>
<dbReference type="PANTHER" id="PTHR11373">
    <property type="entry name" value="DEOXYNUCLEOSIDE TRIPHOSPHATE TRIPHOSPHOHYDROLASE"/>
    <property type="match status" value="1"/>
</dbReference>
<dbReference type="InterPro" id="IPR006261">
    <property type="entry name" value="dGTPase"/>
</dbReference>
<dbReference type="InterPro" id="IPR006674">
    <property type="entry name" value="HD_domain"/>
</dbReference>
<evidence type="ECO:0000256" key="2">
    <source>
        <dbReference type="SAM" id="MobiDB-lite"/>
    </source>
</evidence>
<reference evidence="4 5" key="1">
    <citation type="submission" date="2018-04" db="EMBL/GenBank/DDBJ databases">
        <title>Thalassorhabdus spongiae gen. nov., sp. nov., isolated from a marine sponge in South-West Iceland.</title>
        <authorList>
            <person name="Knobloch S."/>
            <person name="Daussin A."/>
            <person name="Johannsson R."/>
            <person name="Marteinsson V.T."/>
        </authorList>
    </citation>
    <scope>NUCLEOTIDE SEQUENCE [LARGE SCALE GENOMIC DNA]</scope>
    <source>
        <strain evidence="4 5">Hp12</strain>
    </source>
</reference>
<dbReference type="InterPro" id="IPR027432">
    <property type="entry name" value="dGTP_triphosphohydrolase_C"/>
</dbReference>
<dbReference type="CDD" id="cd00077">
    <property type="entry name" value="HDc"/>
    <property type="match status" value="1"/>
</dbReference>
<dbReference type="InterPro" id="IPR023293">
    <property type="entry name" value="dGTP_triP_hydro_central_sf"/>
</dbReference>
<organism evidence="4 5">
    <name type="scientific">Pelagibaculum spongiae</name>
    <dbReference type="NCBI Taxonomy" id="2080658"/>
    <lineage>
        <taxon>Bacteria</taxon>
        <taxon>Pseudomonadati</taxon>
        <taxon>Pseudomonadota</taxon>
        <taxon>Gammaproteobacteria</taxon>
        <taxon>Oceanospirillales</taxon>
        <taxon>Pelagibaculum</taxon>
    </lineage>
</organism>
<protein>
    <submittedName>
        <fullName evidence="4">Deoxyguanosinetriphosphate triphosphohydrolase</fullName>
    </submittedName>
</protein>
<proteinExistence type="predicted"/>
<dbReference type="RefSeq" id="WP_116687889.1">
    <property type="nucleotide sequence ID" value="NZ_CAWNYD010000006.1"/>
</dbReference>
<dbReference type="Proteomes" id="UP000244906">
    <property type="component" value="Unassembled WGS sequence"/>
</dbReference>
<evidence type="ECO:0000259" key="3">
    <source>
        <dbReference type="SMART" id="SM00471"/>
    </source>
</evidence>
<evidence type="ECO:0000313" key="5">
    <source>
        <dbReference type="Proteomes" id="UP000244906"/>
    </source>
</evidence>
<dbReference type="NCBIfam" id="TIGR01353">
    <property type="entry name" value="dGTP_triPase"/>
    <property type="match status" value="1"/>
</dbReference>
<dbReference type="SMART" id="SM00471">
    <property type="entry name" value="HDc"/>
    <property type="match status" value="1"/>
</dbReference>
<dbReference type="GO" id="GO:0006203">
    <property type="term" value="P:dGTP catabolic process"/>
    <property type="evidence" value="ECO:0007669"/>
    <property type="project" value="TreeGrafter"/>
</dbReference>
<dbReference type="InterPro" id="IPR003607">
    <property type="entry name" value="HD/PDEase_dom"/>
</dbReference>
<gene>
    <name evidence="4" type="ORF">DC094_14760</name>
</gene>
<evidence type="ECO:0000313" key="4">
    <source>
        <dbReference type="EMBL" id="PVZ67693.1"/>
    </source>
</evidence>
<keyword evidence="1 4" id="KW-0378">Hydrolase</keyword>
<sequence>MHWKQLLSETRVGGSKEAETGRSQFHKDVDRIIFCDAFRRLAHKTQVHTLTENDHVHTRLTHSLEVASLGRSMGSRVGHLLQQQLPQNITPDSLGAIVQAAGLAHDIGNPPFGHAGENSIRRWFASSEAETFLEPLTAEQVKDLTTFEGNASGFRQLVRVEQYLDQGGIRLTAATLGASIKYPWCSNQSLAKGKFSIYQDEIEIARLLASDLGLIKESNDQWARHPLSFLMEAADDIGYAVMDLEDAVELGLLQFEELLPLFEDLLGKQVYQYIKKDFSQRRQLALMRGQAMELMVNEICDSFVAKAPQLLAGEINRPLIHQQSQNPASKMVLKMKQLGKEKVYLDSGATAAVSTADRVLPQLLQPLISAVYRDWQNQPLTNEDHQWLSYLDESVGLAELSLYQRYLRVMDFVGGSTDRFVCNLASKI</sequence>
<dbReference type="NCBIfam" id="NF002205">
    <property type="entry name" value="PRK01096.1"/>
    <property type="match status" value="1"/>
</dbReference>
<name>A0A2V1GSK7_9GAMM</name>
<feature type="region of interest" description="Disordered" evidence="2">
    <location>
        <begin position="1"/>
        <end position="22"/>
    </location>
</feature>
<dbReference type="Gene3D" id="1.10.3550.10">
    <property type="entry name" value="eoxyguanosinetriphosphate triphosphohydrolase domain-like"/>
    <property type="match status" value="1"/>
</dbReference>
<dbReference type="Gene3D" id="1.10.3210.10">
    <property type="entry name" value="Hypothetical protein af1432"/>
    <property type="match status" value="1"/>
</dbReference>
<dbReference type="Gene3D" id="1.10.3410.10">
    <property type="entry name" value="putative deoxyguanosinetriphosphate triphosphohydrolase like domain"/>
    <property type="match status" value="1"/>
</dbReference>
<dbReference type="Pfam" id="PF01966">
    <property type="entry name" value="HD"/>
    <property type="match status" value="1"/>
</dbReference>
<dbReference type="EMBL" id="QDDL01000006">
    <property type="protein sequence ID" value="PVZ67693.1"/>
    <property type="molecule type" value="Genomic_DNA"/>
</dbReference>
<keyword evidence="5" id="KW-1185">Reference proteome</keyword>
<dbReference type="GO" id="GO:0008832">
    <property type="term" value="F:dGTPase activity"/>
    <property type="evidence" value="ECO:0007669"/>
    <property type="project" value="TreeGrafter"/>
</dbReference>
<accession>A0A2V1GSK7</accession>
<evidence type="ECO:0000256" key="1">
    <source>
        <dbReference type="ARBA" id="ARBA00022801"/>
    </source>
</evidence>
<dbReference type="OrthoDB" id="9803619at2"/>
<dbReference type="InterPro" id="IPR050135">
    <property type="entry name" value="dGTPase-like"/>
</dbReference>
<dbReference type="PANTHER" id="PTHR11373:SF40">
    <property type="entry name" value="DEOXYGUANOSINETRIPHOSPHATE TRIPHOSPHOHYDROLASE-LIKE PROTEIN 2"/>
    <property type="match status" value="1"/>
</dbReference>
<dbReference type="AlphaFoldDB" id="A0A2V1GSK7"/>